<gene>
    <name evidence="1" type="ORF">VHP8226_03101</name>
</gene>
<dbReference type="Proteomes" id="UP000838160">
    <property type="component" value="Unassembled WGS sequence"/>
</dbReference>
<name>A0ABM8ZLG6_9VIBR</name>
<keyword evidence="2" id="KW-1185">Reference proteome</keyword>
<protein>
    <submittedName>
        <fullName evidence="1">Uncharacterized protein</fullName>
    </submittedName>
</protein>
<sequence length="61" mass="7409">MQLKDKDMCVESFLWWFLTIEFLFDTETGDSYLVHIEVYSGLQKTSFKFYLLDEYLKNQPL</sequence>
<proteinExistence type="predicted"/>
<evidence type="ECO:0000313" key="1">
    <source>
        <dbReference type="EMBL" id="CAH0529201.1"/>
    </source>
</evidence>
<organism evidence="1 2">
    <name type="scientific">Vibrio hippocampi</name>
    <dbReference type="NCBI Taxonomy" id="654686"/>
    <lineage>
        <taxon>Bacteria</taxon>
        <taxon>Pseudomonadati</taxon>
        <taxon>Pseudomonadota</taxon>
        <taxon>Gammaproteobacteria</taxon>
        <taxon>Vibrionales</taxon>
        <taxon>Vibrionaceae</taxon>
        <taxon>Vibrio</taxon>
    </lineage>
</organism>
<comment type="caution">
    <text evidence="1">The sequence shown here is derived from an EMBL/GenBank/DDBJ whole genome shotgun (WGS) entry which is preliminary data.</text>
</comment>
<accession>A0ABM8ZLG6</accession>
<reference evidence="1" key="1">
    <citation type="submission" date="2021-12" db="EMBL/GenBank/DDBJ databases">
        <authorList>
            <person name="Rodrigo-Torres L."/>
            <person name="Arahal R. D."/>
            <person name="Lucena T."/>
        </authorList>
    </citation>
    <scope>NUCLEOTIDE SEQUENCE</scope>
    <source>
        <strain evidence="1">CECT 8226</strain>
    </source>
</reference>
<evidence type="ECO:0000313" key="2">
    <source>
        <dbReference type="Proteomes" id="UP000838160"/>
    </source>
</evidence>
<dbReference type="EMBL" id="CAKLCM010000003">
    <property type="protein sequence ID" value="CAH0529201.1"/>
    <property type="molecule type" value="Genomic_DNA"/>
</dbReference>